<evidence type="ECO:0000313" key="1">
    <source>
        <dbReference type="EMBL" id="EPF30360.1"/>
    </source>
</evidence>
<sequence>MAKITAESREAFAVKMQPYKDSIDKIFEKEKNLLALMEKDGAGSSYKRMLLAEDMIYVTTLYVLINNLSVKILSTRGLDALNDGRKALYKAIIYLEETVSNLIDAPFSDYEDRVAQIANIPLTKRYELSRKLGLAIRLVVDAYGDNTKWRWSFIELQGRLATVAKNMLDMKAASKIYFDPRNPDYDTAVYYFRLIKKLLGEAADGYRDRYELSTRRLDDIRLGINYLVALRRIQLNLGESEDAEETKKKAVVWKAKMDSDQKKGISR</sequence>
<dbReference type="HOGENOM" id="CLU_089660_0_0_12"/>
<dbReference type="PATRIC" id="fig|1125699.3.peg.690"/>
<evidence type="ECO:0000313" key="2">
    <source>
        <dbReference type="Proteomes" id="UP000014541"/>
    </source>
</evidence>
<accession>S3JYQ2</accession>
<gene>
    <name evidence="1" type="ORF">HMPREF9194_00677</name>
</gene>
<dbReference type="Proteomes" id="UP000014541">
    <property type="component" value="Unassembled WGS sequence"/>
</dbReference>
<dbReference type="OrthoDB" id="362649at2"/>
<name>S3JYQ2_TREMA</name>
<comment type="caution">
    <text evidence="1">The sequence shown here is derived from an EMBL/GenBank/DDBJ whole genome shotgun (WGS) entry which is preliminary data.</text>
</comment>
<proteinExistence type="predicted"/>
<organism evidence="1 2">
    <name type="scientific">Treponema maltophilum ATCC 51939</name>
    <dbReference type="NCBI Taxonomy" id="1125699"/>
    <lineage>
        <taxon>Bacteria</taxon>
        <taxon>Pseudomonadati</taxon>
        <taxon>Spirochaetota</taxon>
        <taxon>Spirochaetia</taxon>
        <taxon>Spirochaetales</taxon>
        <taxon>Treponemataceae</taxon>
        <taxon>Treponema</taxon>
    </lineage>
</organism>
<dbReference type="EMBL" id="ATFF01000006">
    <property type="protein sequence ID" value="EPF30360.1"/>
    <property type="molecule type" value="Genomic_DNA"/>
</dbReference>
<dbReference type="STRING" id="1125699.HMPREF9194_00677"/>
<keyword evidence="2" id="KW-1185">Reference proteome</keyword>
<reference evidence="1 2" key="1">
    <citation type="submission" date="2013-04" db="EMBL/GenBank/DDBJ databases">
        <title>The Genome Sequence of Treponema maltophilum ATCC 51939.</title>
        <authorList>
            <consortium name="The Broad Institute Genomics Platform"/>
            <person name="Earl A."/>
            <person name="Ward D."/>
            <person name="Feldgarden M."/>
            <person name="Gevers D."/>
            <person name="Leonetti C."/>
            <person name="Blanton J.M."/>
            <person name="Dewhirst F.E."/>
            <person name="Izard J."/>
            <person name="Walker B."/>
            <person name="Young S."/>
            <person name="Zeng Q."/>
            <person name="Gargeya S."/>
            <person name="Fitzgerald M."/>
            <person name="Haas B."/>
            <person name="Abouelleil A."/>
            <person name="Allen A.W."/>
            <person name="Alvarado L."/>
            <person name="Arachchi H.M."/>
            <person name="Berlin A.M."/>
            <person name="Chapman S.B."/>
            <person name="Gainer-Dewar J."/>
            <person name="Goldberg J."/>
            <person name="Griggs A."/>
            <person name="Gujja S."/>
            <person name="Hansen M."/>
            <person name="Howarth C."/>
            <person name="Imamovic A."/>
            <person name="Ireland A."/>
            <person name="Larimer J."/>
            <person name="McCowan C."/>
            <person name="Murphy C."/>
            <person name="Pearson M."/>
            <person name="Poon T.W."/>
            <person name="Priest M."/>
            <person name="Roberts A."/>
            <person name="Saif S."/>
            <person name="Shea T."/>
            <person name="Sisk P."/>
            <person name="Sykes S."/>
            <person name="Wortman J."/>
            <person name="Nusbaum C."/>
            <person name="Birren B."/>
        </authorList>
    </citation>
    <scope>NUCLEOTIDE SEQUENCE [LARGE SCALE GENOMIC DNA]</scope>
    <source>
        <strain evidence="1 2">ATCC 51939</strain>
    </source>
</reference>
<dbReference type="RefSeq" id="WP_016524971.1">
    <property type="nucleotide sequence ID" value="NZ_KE332518.1"/>
</dbReference>
<dbReference type="AlphaFoldDB" id="S3JYQ2"/>
<dbReference type="eggNOG" id="ENOG5032X70">
    <property type="taxonomic scope" value="Bacteria"/>
</dbReference>
<protein>
    <submittedName>
        <fullName evidence="1">Uncharacterized protein</fullName>
    </submittedName>
</protein>